<evidence type="ECO:0000256" key="2">
    <source>
        <dbReference type="ARBA" id="ARBA00009622"/>
    </source>
</evidence>
<dbReference type="Gene3D" id="1.25.40.10">
    <property type="entry name" value="Tetratricopeptide repeat domain"/>
    <property type="match status" value="1"/>
</dbReference>
<comment type="subcellular location">
    <subcellularLocation>
        <location evidence="1">Cytoplasm</location>
        <location evidence="1">Cytoskeleton</location>
    </subcellularLocation>
</comment>
<evidence type="ECO:0000256" key="7">
    <source>
        <dbReference type="ARBA" id="ARBA00023054"/>
    </source>
</evidence>
<sequence length="545" mass="57088">MVRTRSFAAALVGLVCGCGGASREADRPACEAAGAELEATWNEGAQGRVRQAFVAAGGQDAGATADKVLPWVEEQARAWQTASVDVCAKAEWSAELRGRAEWCLADRRSELEVLVEEFAQADATVVQTAELPASGLRPIGPCLDEAWLGRQPATPSDGHAALRTARAELARARRLHLAGQSVKALEKATAVRAQVEQTLAWPPLWAAARGFEGVLLAASGSYADGEAACVAAYHAAVSAEAWDVAADVASDLIDVVGFARGRGEDGRAWAGRAEQAIARAGDRLGLREAGRLINLGIVELAEGSVAAAQAQFERALALRTSALGPEHRAVASILGNLAQARRRAGALPEAAELLARALQIEERMLGPEHPRVATTLGALAGVRQAEGSPAEARALLERAAAIREKALGPDHPDLARTLGNLAMVEKALGAHATAQGLLERALAIQEKSLGGEDREVAVTLGYLAAVHVAERRPLVAVPLLERQVARLAGKPGEPAARFELARAVVGQDRARALAEAKKAREGFVAAEQRESVAAVDAWLVEQGPT</sequence>
<dbReference type="InterPro" id="IPR002151">
    <property type="entry name" value="Kinesin_light"/>
</dbReference>
<dbReference type="InterPro" id="IPR019734">
    <property type="entry name" value="TPR_rpt"/>
</dbReference>
<dbReference type="SMART" id="SM00028">
    <property type="entry name" value="TPR"/>
    <property type="match status" value="4"/>
</dbReference>
<dbReference type="PANTHER" id="PTHR45783:SF3">
    <property type="entry name" value="KINESIN LIGHT CHAIN"/>
    <property type="match status" value="1"/>
</dbReference>
<comment type="similarity">
    <text evidence="2">Belongs to the kinesin light chain family.</text>
</comment>
<evidence type="ECO:0000256" key="8">
    <source>
        <dbReference type="ARBA" id="ARBA00023175"/>
    </source>
</evidence>
<keyword evidence="9" id="KW-0206">Cytoskeleton</keyword>
<evidence type="ECO:0000256" key="1">
    <source>
        <dbReference type="ARBA" id="ARBA00004245"/>
    </source>
</evidence>
<dbReference type="Proteomes" id="UP001139031">
    <property type="component" value="Unassembled WGS sequence"/>
</dbReference>
<keyword evidence="5" id="KW-0677">Repeat</keyword>
<keyword evidence="4" id="KW-0493">Microtubule</keyword>
<protein>
    <submittedName>
        <fullName evidence="10">Tetratricopeptide repeat protein</fullName>
    </submittedName>
</protein>
<proteinExistence type="inferred from homology"/>
<dbReference type="Pfam" id="PF13424">
    <property type="entry name" value="TPR_12"/>
    <property type="match status" value="2"/>
</dbReference>
<organism evidence="10 11">
    <name type="scientific">Nannocystis pusilla</name>
    <dbReference type="NCBI Taxonomy" id="889268"/>
    <lineage>
        <taxon>Bacteria</taxon>
        <taxon>Pseudomonadati</taxon>
        <taxon>Myxococcota</taxon>
        <taxon>Polyangia</taxon>
        <taxon>Nannocystales</taxon>
        <taxon>Nannocystaceae</taxon>
        <taxon>Nannocystis</taxon>
    </lineage>
</organism>
<evidence type="ECO:0000256" key="4">
    <source>
        <dbReference type="ARBA" id="ARBA00022701"/>
    </source>
</evidence>
<dbReference type="EMBL" id="JAIRAU010000001">
    <property type="protein sequence ID" value="MBZ5708476.1"/>
    <property type="molecule type" value="Genomic_DNA"/>
</dbReference>
<keyword evidence="11" id="KW-1185">Reference proteome</keyword>
<evidence type="ECO:0000313" key="10">
    <source>
        <dbReference type="EMBL" id="MBZ5708476.1"/>
    </source>
</evidence>
<gene>
    <name evidence="10" type="ORF">K7C98_04350</name>
</gene>
<dbReference type="SUPFAM" id="SSF48452">
    <property type="entry name" value="TPR-like"/>
    <property type="match status" value="2"/>
</dbReference>
<evidence type="ECO:0000313" key="11">
    <source>
        <dbReference type="Proteomes" id="UP001139031"/>
    </source>
</evidence>
<dbReference type="PROSITE" id="PS51257">
    <property type="entry name" value="PROKAR_LIPOPROTEIN"/>
    <property type="match status" value="1"/>
</dbReference>
<evidence type="ECO:0000256" key="5">
    <source>
        <dbReference type="ARBA" id="ARBA00022737"/>
    </source>
</evidence>
<keyword evidence="3" id="KW-0963">Cytoplasm</keyword>
<accession>A0ABS7TJU3</accession>
<comment type="caution">
    <text evidence="10">The sequence shown here is derived from an EMBL/GenBank/DDBJ whole genome shotgun (WGS) entry which is preliminary data.</text>
</comment>
<reference evidence="10" key="1">
    <citation type="submission" date="2021-08" db="EMBL/GenBank/DDBJ databases">
        <authorList>
            <person name="Stevens D.C."/>
        </authorList>
    </citation>
    <scope>NUCLEOTIDE SEQUENCE</scope>
    <source>
        <strain evidence="10">DSM 53165</strain>
    </source>
</reference>
<dbReference type="PANTHER" id="PTHR45783">
    <property type="entry name" value="KINESIN LIGHT CHAIN"/>
    <property type="match status" value="1"/>
</dbReference>
<keyword evidence="6" id="KW-0802">TPR repeat</keyword>
<name>A0ABS7TJU3_9BACT</name>
<evidence type="ECO:0000256" key="6">
    <source>
        <dbReference type="ARBA" id="ARBA00022803"/>
    </source>
</evidence>
<dbReference type="InterPro" id="IPR011990">
    <property type="entry name" value="TPR-like_helical_dom_sf"/>
</dbReference>
<evidence type="ECO:0000256" key="9">
    <source>
        <dbReference type="ARBA" id="ARBA00023212"/>
    </source>
</evidence>
<keyword evidence="7" id="KW-0175">Coiled coil</keyword>
<keyword evidence="8" id="KW-0505">Motor protein</keyword>
<evidence type="ECO:0000256" key="3">
    <source>
        <dbReference type="ARBA" id="ARBA00022490"/>
    </source>
</evidence>